<dbReference type="Gene3D" id="1.10.10.10">
    <property type="entry name" value="Winged helix-like DNA-binding domain superfamily/Winged helix DNA-binding domain"/>
    <property type="match status" value="1"/>
</dbReference>
<evidence type="ECO:0000256" key="1">
    <source>
        <dbReference type="ARBA" id="ARBA00022737"/>
    </source>
</evidence>
<dbReference type="InterPro" id="IPR055414">
    <property type="entry name" value="LRR_R13L4/SHOC2-like"/>
</dbReference>
<feature type="domain" description="Disease resistance R13L4/SHOC-2-like LRR" evidence="5">
    <location>
        <begin position="915"/>
        <end position="1061"/>
    </location>
</feature>
<dbReference type="PRINTS" id="PR00364">
    <property type="entry name" value="DISEASERSIST"/>
</dbReference>
<name>A0A0E0MI96_ORYPU</name>
<evidence type="ECO:0000256" key="2">
    <source>
        <dbReference type="ARBA" id="ARBA00022821"/>
    </source>
</evidence>
<dbReference type="InterPro" id="IPR027417">
    <property type="entry name" value="P-loop_NTPase"/>
</dbReference>
<dbReference type="Gramene" id="OPUNC11G19550.1">
    <property type="protein sequence ID" value="OPUNC11G19550.1"/>
    <property type="gene ID" value="OPUNC11G19550"/>
</dbReference>
<dbReference type="Pfam" id="PF00931">
    <property type="entry name" value="NB-ARC"/>
    <property type="match status" value="1"/>
</dbReference>
<dbReference type="Gene3D" id="3.40.50.300">
    <property type="entry name" value="P-loop containing nucleotide triphosphate hydrolases"/>
    <property type="match status" value="1"/>
</dbReference>
<feature type="domain" description="Disease resistance R13L4/SHOC-2-like LRR" evidence="5">
    <location>
        <begin position="666"/>
        <end position="763"/>
    </location>
</feature>
<dbReference type="PANTHER" id="PTHR23155">
    <property type="entry name" value="DISEASE RESISTANCE PROTEIN RP"/>
    <property type="match status" value="1"/>
</dbReference>
<dbReference type="InterPro" id="IPR032675">
    <property type="entry name" value="LRR_dom_sf"/>
</dbReference>
<dbReference type="Gene3D" id="1.20.5.4130">
    <property type="match status" value="1"/>
</dbReference>
<reference evidence="6" key="2">
    <citation type="submission" date="2018-05" db="EMBL/GenBank/DDBJ databases">
        <title>OpunRS2 (Oryza punctata Reference Sequence Version 2).</title>
        <authorList>
            <person name="Zhang J."/>
            <person name="Kudrna D."/>
            <person name="Lee S."/>
            <person name="Talag J."/>
            <person name="Welchert J."/>
            <person name="Wing R.A."/>
        </authorList>
    </citation>
    <scope>NUCLEOTIDE SEQUENCE [LARGE SCALE GENOMIC DNA]</scope>
</reference>
<evidence type="ECO:0000259" key="5">
    <source>
        <dbReference type="Pfam" id="PF23598"/>
    </source>
</evidence>
<dbReference type="Proteomes" id="UP000026962">
    <property type="component" value="Chromosome 11"/>
</dbReference>
<feature type="compositionally biased region" description="Basic and acidic residues" evidence="3">
    <location>
        <begin position="1129"/>
        <end position="1141"/>
    </location>
</feature>
<feature type="domain" description="Disease resistance R13L4/SHOC-2-like LRR" evidence="5">
    <location>
        <begin position="807"/>
        <end position="871"/>
    </location>
</feature>
<dbReference type="GO" id="GO:0098542">
    <property type="term" value="P:defense response to other organism"/>
    <property type="evidence" value="ECO:0007669"/>
    <property type="project" value="TreeGrafter"/>
</dbReference>
<accession>A0A0E0MI96</accession>
<dbReference type="SUPFAM" id="SSF52540">
    <property type="entry name" value="P-loop containing nucleoside triphosphate hydrolases"/>
    <property type="match status" value="1"/>
</dbReference>
<dbReference type="Gene3D" id="3.80.10.10">
    <property type="entry name" value="Ribonuclease Inhibitor"/>
    <property type="match status" value="1"/>
</dbReference>
<dbReference type="eggNOG" id="KOG4658">
    <property type="taxonomic scope" value="Eukaryota"/>
</dbReference>
<dbReference type="AlphaFoldDB" id="A0A0E0MI96"/>
<dbReference type="SUPFAM" id="SSF52058">
    <property type="entry name" value="L domain-like"/>
    <property type="match status" value="1"/>
</dbReference>
<dbReference type="PANTHER" id="PTHR23155:SF1167">
    <property type="entry name" value="OS08G0412100 PROTEIN"/>
    <property type="match status" value="1"/>
</dbReference>
<evidence type="ECO:0000313" key="7">
    <source>
        <dbReference type="Proteomes" id="UP000026962"/>
    </source>
</evidence>
<feature type="region of interest" description="Disordered" evidence="3">
    <location>
        <begin position="1079"/>
        <end position="1099"/>
    </location>
</feature>
<dbReference type="InterPro" id="IPR036388">
    <property type="entry name" value="WH-like_DNA-bd_sf"/>
</dbReference>
<dbReference type="EnsemblPlants" id="OPUNC11G19550.1">
    <property type="protein sequence ID" value="OPUNC11G19550.1"/>
    <property type="gene ID" value="OPUNC11G19550"/>
</dbReference>
<keyword evidence="7" id="KW-1185">Reference proteome</keyword>
<dbReference type="InterPro" id="IPR044974">
    <property type="entry name" value="Disease_R_plants"/>
</dbReference>
<protein>
    <submittedName>
        <fullName evidence="6">Uncharacterized protein</fullName>
    </submittedName>
</protein>
<dbReference type="HOGENOM" id="CLU_000837_25_0_1"/>
<dbReference type="OMA" id="SICEFHE"/>
<keyword evidence="2" id="KW-0611">Plant defense</keyword>
<keyword evidence="1" id="KW-0677">Repeat</keyword>
<feature type="region of interest" description="Disordered" evidence="3">
    <location>
        <begin position="1124"/>
        <end position="1149"/>
    </location>
</feature>
<organism evidence="6">
    <name type="scientific">Oryza punctata</name>
    <name type="common">Red rice</name>
    <dbReference type="NCBI Taxonomy" id="4537"/>
    <lineage>
        <taxon>Eukaryota</taxon>
        <taxon>Viridiplantae</taxon>
        <taxon>Streptophyta</taxon>
        <taxon>Embryophyta</taxon>
        <taxon>Tracheophyta</taxon>
        <taxon>Spermatophyta</taxon>
        <taxon>Magnoliopsida</taxon>
        <taxon>Liliopsida</taxon>
        <taxon>Poales</taxon>
        <taxon>Poaceae</taxon>
        <taxon>BOP clade</taxon>
        <taxon>Oryzoideae</taxon>
        <taxon>Oryzeae</taxon>
        <taxon>Oryzinae</taxon>
        <taxon>Oryza</taxon>
    </lineage>
</organism>
<dbReference type="STRING" id="4537.A0A0E0MI96"/>
<dbReference type="GO" id="GO:0043531">
    <property type="term" value="F:ADP binding"/>
    <property type="evidence" value="ECO:0007669"/>
    <property type="project" value="InterPro"/>
</dbReference>
<feature type="compositionally biased region" description="Polar residues" evidence="3">
    <location>
        <begin position="1081"/>
        <end position="1092"/>
    </location>
</feature>
<evidence type="ECO:0000256" key="3">
    <source>
        <dbReference type="SAM" id="MobiDB-lite"/>
    </source>
</evidence>
<evidence type="ECO:0000259" key="4">
    <source>
        <dbReference type="Pfam" id="PF00931"/>
    </source>
</evidence>
<dbReference type="InterPro" id="IPR002182">
    <property type="entry name" value="NB-ARC"/>
</dbReference>
<proteinExistence type="predicted"/>
<reference evidence="6" key="1">
    <citation type="submission" date="2015-04" db="UniProtKB">
        <authorList>
            <consortium name="EnsemblPlants"/>
        </authorList>
    </citation>
    <scope>IDENTIFICATION</scope>
</reference>
<evidence type="ECO:0000313" key="6">
    <source>
        <dbReference type="EnsemblPlants" id="OPUNC11G19550.1"/>
    </source>
</evidence>
<feature type="domain" description="NB-ARC" evidence="4">
    <location>
        <begin position="274"/>
        <end position="443"/>
    </location>
</feature>
<sequence length="1149" mass="128566">MAVSAATGVLAPVLAKLSALLDDQHYKLTEATRSDAISIRSQLKAVHSLLLPTICGRIGDDDGLCKDDLIAEVRELSYDLDDAVDDFLEFNFEQRSTSPFGQLKARVEHVSDRFSDSDKNKWKLPVASLPPPSVHRRASLPPPDAELVGMDKRMEELIKLLEQGSSDASRWRKRKPHFPVIGKKQKIVIKVAMESNISCSKALALAASTGGVDSVALAGDLRDQVVVVGDGIDPIKLISALRKKVGHAVLLQVSQANKYVKETTAMLAPVKSICEFHEVKTVCILGLPGGGKATVARVLYHTLGKQFQCRVFTSISPNSSPSPNLTETLADIFAQSQLGVTDTLSTPYGGTGTALQQHLIDNISTFLLNKKYLIVIDDIWHWEEWEVIRKSIPKNDLGGRIIMTTRLNSIAEKCHTDDNDVFVYEVGDLDNNDALSLYERIATKSGRIGTGKDNPHYDIVNMCYGMPLALICLSSALSGEIGGLGADEVQKWRALRHMEDGILDMRVLKPLAESLCLGYDHLPLHLRTLLLYCSAYHWVPDRHRIERGRLVRRWVAEGFVSEEKEAEGYFGKLIDRGWITQYGYYHGRSIKQDGDKNSYYYYEIHPVILAFLRCKSKEYNFVTCLGLGSDTSTSASSPRLIRRLSLQGGYPVDCLSGSSMSMDVSHTRSLVVLGDVAGIPFHMFKRLRVLDLEDNKDIQDSHLQGICEQLSLRLRYLGLKGTRIRKLPQEIRKLKHLEILYVGSTQISELPQEIGELKHLRILDVRATAISALPRQMEELQEHLQTLDATDTPISELPLQVGKLQNLKTMCVRNTRVRELPKEIGELKHLQTLDVRNTRVRELPWECGQMSESLRVLAGDSDELVQLPVGVRQALGKGSIPEARRAKFREILSIAILDRFGPPLVGIFKVPGRHMRIPELIRAHFAVLSCLDIRLCNKLEDDDQKFLAKMPNLQTLVLRFEALPRELVCIKGEGFRVLENLRVDSRVPRITFEKEAMPNLKLLEFKFYAGPPTDDPVCITNLKNLQKVIFRCTRWYKSDAPGISDTIDVVKKEAKEHPNRIALLISDAYKEISIESHRSSENIAGSSGTSGIDTEPAQAQHDNLPVVLRDGYKGKGILDGRCPTYGRPTKIEEETQDRVTEIEIQTETS</sequence>
<dbReference type="Pfam" id="PF23598">
    <property type="entry name" value="LRR_14"/>
    <property type="match status" value="3"/>
</dbReference>
<dbReference type="Gene3D" id="3.30.70.100">
    <property type="match status" value="1"/>
</dbReference>